<comment type="domain">
    <text evidence="7">The DHHC domain is required for palmitoyltransferase activity.</text>
</comment>
<gene>
    <name evidence="10" type="primary">LOC109482614</name>
</gene>
<dbReference type="AlphaFoldDB" id="A0A6P5A3U9"/>
<dbReference type="PROSITE" id="PS50216">
    <property type="entry name" value="DHHC"/>
    <property type="match status" value="1"/>
</dbReference>
<comment type="similarity">
    <text evidence="7">Belongs to the DHHC palmitoyltransferase family.</text>
</comment>
<keyword evidence="3 7" id="KW-0812">Transmembrane</keyword>
<accession>A0A6P5A3U9</accession>
<comment type="subcellular location">
    <subcellularLocation>
        <location evidence="1">Membrane</location>
        <topology evidence="1">Multi-pass membrane protein</topology>
    </subcellularLocation>
</comment>
<comment type="catalytic activity">
    <reaction evidence="7">
        <text>L-cysteinyl-[protein] + hexadecanoyl-CoA = S-hexadecanoyl-L-cysteinyl-[protein] + CoA</text>
        <dbReference type="Rhea" id="RHEA:36683"/>
        <dbReference type="Rhea" id="RHEA-COMP:10131"/>
        <dbReference type="Rhea" id="RHEA-COMP:11032"/>
        <dbReference type="ChEBI" id="CHEBI:29950"/>
        <dbReference type="ChEBI" id="CHEBI:57287"/>
        <dbReference type="ChEBI" id="CHEBI:57379"/>
        <dbReference type="ChEBI" id="CHEBI:74151"/>
        <dbReference type="EC" id="2.3.1.225"/>
    </reaction>
</comment>
<dbReference type="OrthoDB" id="302728at2759"/>
<keyword evidence="5 7" id="KW-0472">Membrane</keyword>
<feature type="transmembrane region" description="Helical" evidence="7">
    <location>
        <begin position="25"/>
        <end position="43"/>
    </location>
</feature>
<dbReference type="Proteomes" id="UP000515135">
    <property type="component" value="Unplaced"/>
</dbReference>
<dbReference type="EC" id="2.3.1.225" evidence="7"/>
<feature type="domain" description="Palmitoyltransferase DHHC" evidence="8">
    <location>
        <begin position="98"/>
        <end position="236"/>
    </location>
</feature>
<keyword evidence="6 7" id="KW-0012">Acyltransferase</keyword>
<dbReference type="KEGG" id="bbel:109482614"/>
<feature type="transmembrane region" description="Helical" evidence="7">
    <location>
        <begin position="143"/>
        <end position="161"/>
    </location>
</feature>
<evidence type="ECO:0000259" key="8">
    <source>
        <dbReference type="Pfam" id="PF01529"/>
    </source>
</evidence>
<organism evidence="9 10">
    <name type="scientific">Branchiostoma belcheri</name>
    <name type="common">Amphioxus</name>
    <dbReference type="NCBI Taxonomy" id="7741"/>
    <lineage>
        <taxon>Eukaryota</taxon>
        <taxon>Metazoa</taxon>
        <taxon>Chordata</taxon>
        <taxon>Cephalochordata</taxon>
        <taxon>Leptocardii</taxon>
        <taxon>Amphioxiformes</taxon>
        <taxon>Branchiostomatidae</taxon>
        <taxon>Branchiostoma</taxon>
    </lineage>
</organism>
<name>A0A6P5A3U9_BRABE</name>
<keyword evidence="2 7" id="KW-0808">Transferase</keyword>
<evidence type="ECO:0000256" key="4">
    <source>
        <dbReference type="ARBA" id="ARBA00022989"/>
    </source>
</evidence>
<evidence type="ECO:0000256" key="7">
    <source>
        <dbReference type="RuleBase" id="RU079119"/>
    </source>
</evidence>
<feature type="transmembrane region" description="Helical" evidence="7">
    <location>
        <begin position="198"/>
        <end position="220"/>
    </location>
</feature>
<evidence type="ECO:0000313" key="10">
    <source>
        <dbReference type="RefSeq" id="XP_019640974.1"/>
    </source>
</evidence>
<feature type="transmembrane region" description="Helical" evidence="7">
    <location>
        <begin position="55"/>
        <end position="77"/>
    </location>
</feature>
<evidence type="ECO:0000256" key="3">
    <source>
        <dbReference type="ARBA" id="ARBA00022692"/>
    </source>
</evidence>
<evidence type="ECO:0000256" key="6">
    <source>
        <dbReference type="ARBA" id="ARBA00023315"/>
    </source>
</evidence>
<dbReference type="GO" id="GO:0019706">
    <property type="term" value="F:protein-cysteine S-palmitoyltransferase activity"/>
    <property type="evidence" value="ECO:0007669"/>
    <property type="project" value="UniProtKB-EC"/>
</dbReference>
<proteinExistence type="inferred from homology"/>
<evidence type="ECO:0000256" key="5">
    <source>
        <dbReference type="ARBA" id="ARBA00023136"/>
    </source>
</evidence>
<dbReference type="GO" id="GO:0016020">
    <property type="term" value="C:membrane"/>
    <property type="evidence" value="ECO:0007669"/>
    <property type="project" value="UniProtKB-SubCell"/>
</dbReference>
<sequence>MDTTMSEGFIRRVRQFLPKSRGDKVAFAFLVVCIHLIFYFEQFRVLPEIYHQPCLASYLHTAFMVFVYINTVGNLFMMMNVDTTTGSHVLPSVLKPGWHFCASCEANSPPRSFHCWECSTCVLKRIHHCTFTGNCAAWANERYYMVFLLYMSVGAVYTNVMNFDYVWDVMGGLNMKSFLTMLAPLVMWLAGAAKAHTFFVSLMSMICLIGGAFSLILFYFHTKLTLMNRTVFEFNKRIGDYDLGWRQNLEQAFGTRWPWVWLFPLLPSPLPGNGLEFPVSSDVSEAVKDM</sequence>
<keyword evidence="4 7" id="KW-1133">Transmembrane helix</keyword>
<reference evidence="10" key="1">
    <citation type="submission" date="2025-08" db="UniProtKB">
        <authorList>
            <consortium name="RefSeq"/>
        </authorList>
    </citation>
    <scope>IDENTIFICATION</scope>
    <source>
        <tissue evidence="10">Gonad</tissue>
    </source>
</reference>
<protein>
    <recommendedName>
        <fullName evidence="7">Palmitoyltransferase</fullName>
        <ecNumber evidence="7">2.3.1.225</ecNumber>
    </recommendedName>
</protein>
<evidence type="ECO:0000313" key="9">
    <source>
        <dbReference type="Proteomes" id="UP000515135"/>
    </source>
</evidence>
<dbReference type="InterPro" id="IPR001594">
    <property type="entry name" value="Palmitoyltrfase_DHHC"/>
</dbReference>
<evidence type="ECO:0000256" key="2">
    <source>
        <dbReference type="ARBA" id="ARBA00022679"/>
    </source>
</evidence>
<dbReference type="InterPro" id="IPR039859">
    <property type="entry name" value="PFA4/ZDH16/20/ERF2-like"/>
</dbReference>
<keyword evidence="9" id="KW-1185">Reference proteome</keyword>
<dbReference type="Pfam" id="PF01529">
    <property type="entry name" value="DHHC"/>
    <property type="match status" value="1"/>
</dbReference>
<dbReference type="RefSeq" id="XP_019640974.1">
    <property type="nucleotide sequence ID" value="XM_019785415.1"/>
</dbReference>
<dbReference type="GeneID" id="109482614"/>
<dbReference type="PANTHER" id="PTHR12246">
    <property type="entry name" value="PALMITOYLTRANSFERASE ZDHHC16"/>
    <property type="match status" value="1"/>
</dbReference>
<evidence type="ECO:0000256" key="1">
    <source>
        <dbReference type="ARBA" id="ARBA00004141"/>
    </source>
</evidence>